<reference evidence="15" key="1">
    <citation type="submission" date="2016-06" db="UniProtKB">
        <authorList>
            <consortium name="WormBaseParasite"/>
        </authorList>
    </citation>
    <scope>IDENTIFICATION</scope>
</reference>
<accession>A0A183DHQ1</accession>
<evidence type="ECO:0000313" key="14">
    <source>
        <dbReference type="Proteomes" id="UP000271098"/>
    </source>
</evidence>
<keyword evidence="9" id="KW-0325">Glycoprotein</keyword>
<dbReference type="UniPathway" id="UPA00378"/>
<comment type="pathway">
    <text evidence="12">Protein modification; protein glycosylation.</text>
</comment>
<evidence type="ECO:0000256" key="1">
    <source>
        <dbReference type="ARBA" id="ARBA00004606"/>
    </source>
</evidence>
<dbReference type="EMBL" id="UYRT01023468">
    <property type="protein sequence ID" value="VDK61416.1"/>
    <property type="molecule type" value="Genomic_DNA"/>
</dbReference>
<evidence type="ECO:0000313" key="15">
    <source>
        <dbReference type="WBParaSite" id="GPUH_0000825101-mRNA-1"/>
    </source>
</evidence>
<sequence>KITDDDIFGAISSQLTKFVGLAGTALVEAPHVVNGTIVSWDVVYAPRRKFATDMAGFAVNLDLILSTK</sequence>
<evidence type="ECO:0000313" key="13">
    <source>
        <dbReference type="EMBL" id="VDK61416.1"/>
    </source>
</evidence>
<keyword evidence="5" id="KW-0812">Transmembrane</keyword>
<dbReference type="Gene3D" id="3.90.550.10">
    <property type="entry name" value="Spore Coat Polysaccharide Biosynthesis Protein SpsA, Chain A"/>
    <property type="match status" value="1"/>
</dbReference>
<comment type="similarity">
    <text evidence="2 12">Belongs to the glycosyltransferase 43 family.</text>
</comment>
<evidence type="ECO:0000256" key="6">
    <source>
        <dbReference type="ARBA" id="ARBA00022968"/>
    </source>
</evidence>
<keyword evidence="6 12" id="KW-0735">Signal-anchor</keyword>
<name>A0A183DHQ1_9BILA</name>
<gene>
    <name evidence="13" type="ORF">GPUH_LOCUS8243</name>
</gene>
<keyword evidence="14" id="KW-1185">Reference proteome</keyword>
<proteinExistence type="inferred from homology"/>
<keyword evidence="12" id="KW-0479">Metal-binding</keyword>
<dbReference type="Pfam" id="PF03360">
    <property type="entry name" value="Glyco_transf_43"/>
    <property type="match status" value="1"/>
</dbReference>
<keyword evidence="12" id="KW-0333">Golgi apparatus</keyword>
<comment type="catalytic activity">
    <reaction evidence="10 12">
        <text>3-O-(beta-D-galactosyl-(1-&gt;3)-beta-D-galactosyl-(1-&gt;4)-beta-D-xylosyl)-L-seryl-[protein] + UDP-alpha-D-glucuronate = 3-O-(beta-D-GlcA-(1-&gt;3)-beta-D-Gal-(1-&gt;3)-beta-D-Gal-(1-&gt;4)-beta-D-Xyl)-L-seryl-[protein] + UDP + H(+)</text>
        <dbReference type="Rhea" id="RHEA:24168"/>
        <dbReference type="Rhea" id="RHEA-COMP:12571"/>
        <dbReference type="Rhea" id="RHEA-COMP:12573"/>
        <dbReference type="ChEBI" id="CHEBI:15378"/>
        <dbReference type="ChEBI" id="CHEBI:58052"/>
        <dbReference type="ChEBI" id="CHEBI:58223"/>
        <dbReference type="ChEBI" id="CHEBI:132090"/>
        <dbReference type="ChEBI" id="CHEBI:132093"/>
        <dbReference type="EC" id="2.4.1.135"/>
    </reaction>
</comment>
<evidence type="ECO:0000256" key="7">
    <source>
        <dbReference type="ARBA" id="ARBA00022989"/>
    </source>
</evidence>
<evidence type="ECO:0000256" key="4">
    <source>
        <dbReference type="ARBA" id="ARBA00022679"/>
    </source>
</evidence>
<comment type="cofactor">
    <cofactor evidence="12">
        <name>Mn(2+)</name>
        <dbReference type="ChEBI" id="CHEBI:29035"/>
    </cofactor>
</comment>
<protein>
    <recommendedName>
        <fullName evidence="3 12">Galactosylgalactosylxylosylprotein 3-beta-glucuronosyltransferase</fullName>
        <ecNumber evidence="3 12">2.4.1.135</ecNumber>
    </recommendedName>
</protein>
<comment type="subcellular location">
    <subcellularLocation>
        <location evidence="12">Golgi apparatus membrane</location>
        <topology evidence="12">Single-pass type II membrane protein</topology>
    </subcellularLocation>
    <subcellularLocation>
        <location evidence="1">Membrane</location>
        <topology evidence="1">Single-pass type II membrane protein</topology>
    </subcellularLocation>
</comment>
<keyword evidence="4 12" id="KW-0808">Transferase</keyword>
<dbReference type="Proteomes" id="UP000271098">
    <property type="component" value="Unassembled WGS sequence"/>
</dbReference>
<organism evidence="15">
    <name type="scientific">Gongylonema pulchrum</name>
    <dbReference type="NCBI Taxonomy" id="637853"/>
    <lineage>
        <taxon>Eukaryota</taxon>
        <taxon>Metazoa</taxon>
        <taxon>Ecdysozoa</taxon>
        <taxon>Nematoda</taxon>
        <taxon>Chromadorea</taxon>
        <taxon>Rhabditida</taxon>
        <taxon>Spirurina</taxon>
        <taxon>Spiruromorpha</taxon>
        <taxon>Spiruroidea</taxon>
        <taxon>Gongylonematidae</taxon>
        <taxon>Gongylonema</taxon>
    </lineage>
</organism>
<dbReference type="WBParaSite" id="GPUH_0000825101-mRNA-1">
    <property type="protein sequence ID" value="GPUH_0000825101-mRNA-1"/>
    <property type="gene ID" value="GPUH_0000825101"/>
</dbReference>
<feature type="site" description="Interaction with galactose moiety of substrate glycoprotein" evidence="11">
    <location>
        <position position="28"/>
    </location>
</feature>
<reference evidence="13 14" key="2">
    <citation type="submission" date="2018-11" db="EMBL/GenBank/DDBJ databases">
        <authorList>
            <consortium name="Pathogen Informatics"/>
        </authorList>
    </citation>
    <scope>NUCLEOTIDE SEQUENCE [LARGE SCALE GENOMIC DNA]</scope>
</reference>
<dbReference type="EC" id="2.4.1.135" evidence="3 12"/>
<evidence type="ECO:0000256" key="9">
    <source>
        <dbReference type="ARBA" id="ARBA00023180"/>
    </source>
</evidence>
<dbReference type="InterPro" id="IPR005027">
    <property type="entry name" value="Glyco_trans_43"/>
</dbReference>
<evidence type="ECO:0000256" key="10">
    <source>
        <dbReference type="ARBA" id="ARBA00047979"/>
    </source>
</evidence>
<evidence type="ECO:0000256" key="5">
    <source>
        <dbReference type="ARBA" id="ARBA00022692"/>
    </source>
</evidence>
<dbReference type="GO" id="GO:0000139">
    <property type="term" value="C:Golgi membrane"/>
    <property type="evidence" value="ECO:0007669"/>
    <property type="project" value="UniProtKB-SubCell"/>
</dbReference>
<dbReference type="GO" id="GO:0046872">
    <property type="term" value="F:metal ion binding"/>
    <property type="evidence" value="ECO:0007669"/>
    <property type="project" value="UniProtKB-KW"/>
</dbReference>
<dbReference type="SUPFAM" id="SSF53448">
    <property type="entry name" value="Nucleotide-diphospho-sugar transferases"/>
    <property type="match status" value="1"/>
</dbReference>
<evidence type="ECO:0000256" key="2">
    <source>
        <dbReference type="ARBA" id="ARBA00007706"/>
    </source>
</evidence>
<evidence type="ECO:0000256" key="12">
    <source>
        <dbReference type="RuleBase" id="RU363127"/>
    </source>
</evidence>
<keyword evidence="12" id="KW-0464">Manganese</keyword>
<dbReference type="AlphaFoldDB" id="A0A183DHQ1"/>
<evidence type="ECO:0000256" key="3">
    <source>
        <dbReference type="ARBA" id="ARBA00012641"/>
    </source>
</evidence>
<evidence type="ECO:0000256" key="8">
    <source>
        <dbReference type="ARBA" id="ARBA00023136"/>
    </source>
</evidence>
<keyword evidence="8" id="KW-0472">Membrane</keyword>
<dbReference type="OrthoDB" id="675023at2759"/>
<keyword evidence="7" id="KW-1133">Transmembrane helix</keyword>
<dbReference type="GO" id="GO:0015018">
    <property type="term" value="F:galactosylgalactosylxylosylprotein 3-beta-glucuronosyltransferase activity"/>
    <property type="evidence" value="ECO:0007669"/>
    <property type="project" value="UniProtKB-UniRule"/>
</dbReference>
<dbReference type="InterPro" id="IPR029044">
    <property type="entry name" value="Nucleotide-diphossugar_trans"/>
</dbReference>
<evidence type="ECO:0000256" key="11">
    <source>
        <dbReference type="PIRSR" id="PIRSR605027-4"/>
    </source>
</evidence>